<evidence type="ECO:0000256" key="3">
    <source>
        <dbReference type="ARBA" id="ARBA00022691"/>
    </source>
</evidence>
<dbReference type="Gene3D" id="3.40.50.150">
    <property type="entry name" value="Vaccinia Virus protein VP39"/>
    <property type="match status" value="1"/>
</dbReference>
<organism evidence="4 5">
    <name type="scientific">Acidisarcina polymorpha</name>
    <dbReference type="NCBI Taxonomy" id="2211140"/>
    <lineage>
        <taxon>Bacteria</taxon>
        <taxon>Pseudomonadati</taxon>
        <taxon>Acidobacteriota</taxon>
        <taxon>Terriglobia</taxon>
        <taxon>Terriglobales</taxon>
        <taxon>Acidobacteriaceae</taxon>
        <taxon>Acidisarcina</taxon>
    </lineage>
</organism>
<keyword evidence="2 4" id="KW-0808">Transferase</keyword>
<keyword evidence="5" id="KW-1185">Reference proteome</keyword>
<dbReference type="InterPro" id="IPR029063">
    <property type="entry name" value="SAM-dependent_MTases_sf"/>
</dbReference>
<dbReference type="PROSITE" id="PS51682">
    <property type="entry name" value="SAM_OMT_I"/>
    <property type="match status" value="1"/>
</dbReference>
<dbReference type="RefSeq" id="WP_114205716.1">
    <property type="nucleotide sequence ID" value="NZ_CP030840.1"/>
</dbReference>
<reference evidence="4 5" key="1">
    <citation type="journal article" date="2018" name="Front. Microbiol.">
        <title>Hydrolytic Capabilities as a Key to Environmental Success: Chitinolytic and Cellulolytic Acidobacteria From Acidic Sub-arctic Soils and Boreal Peatlands.</title>
        <authorList>
            <person name="Belova S.E."/>
            <person name="Ravin N.V."/>
            <person name="Pankratov T.A."/>
            <person name="Rakitin A.L."/>
            <person name="Ivanova A.A."/>
            <person name="Beletsky A.V."/>
            <person name="Mardanov A.V."/>
            <person name="Sinninghe Damste J.S."/>
            <person name="Dedysh S.N."/>
        </authorList>
    </citation>
    <scope>NUCLEOTIDE SEQUENCE [LARGE SCALE GENOMIC DNA]</scope>
    <source>
        <strain evidence="4 5">SBC82</strain>
    </source>
</reference>
<keyword evidence="3" id="KW-0949">S-adenosyl-L-methionine</keyword>
<dbReference type="EMBL" id="CP030840">
    <property type="protein sequence ID" value="AXC09994.1"/>
    <property type="molecule type" value="Genomic_DNA"/>
</dbReference>
<dbReference type="GO" id="GO:0032259">
    <property type="term" value="P:methylation"/>
    <property type="evidence" value="ECO:0007669"/>
    <property type="project" value="UniProtKB-KW"/>
</dbReference>
<dbReference type="KEGG" id="abas:ACPOL_0623"/>
<evidence type="ECO:0000313" key="5">
    <source>
        <dbReference type="Proteomes" id="UP000253606"/>
    </source>
</evidence>
<dbReference type="Proteomes" id="UP000253606">
    <property type="component" value="Chromosome"/>
</dbReference>
<dbReference type="SUPFAM" id="SSF53335">
    <property type="entry name" value="S-adenosyl-L-methionine-dependent methyltransferases"/>
    <property type="match status" value="1"/>
</dbReference>
<dbReference type="CDD" id="cd02440">
    <property type="entry name" value="AdoMet_MTases"/>
    <property type="match status" value="1"/>
</dbReference>
<accession>A0A2Z5FU23</accession>
<sequence>MNTTRSPHIVKLLDRLFAEANASEQRRTPEQPADSSLVTSKSGYRKFYGMMKNMPLPVSRETGELLYMLTRATRATNVLEFGTSFGVSTIYLAAALRDNGGGQIITTEFEPSKVERARQHLAEAGLADLVEVREGDALETLASDLPGAFDLVLLDGAKALYTDILRLVERHFRPGTLVLADDADYCPEYVRYLRSDARYVSIPMNEDLEISMLTA</sequence>
<dbReference type="AlphaFoldDB" id="A0A2Z5FU23"/>
<dbReference type="Pfam" id="PF13578">
    <property type="entry name" value="Methyltransf_24"/>
    <property type="match status" value="1"/>
</dbReference>
<evidence type="ECO:0000256" key="2">
    <source>
        <dbReference type="ARBA" id="ARBA00022679"/>
    </source>
</evidence>
<dbReference type="PANTHER" id="PTHR43167">
    <property type="entry name" value="PUTATIVE (AFU_ORTHOLOGUE AFUA_6G01830)-RELATED"/>
    <property type="match status" value="1"/>
</dbReference>
<evidence type="ECO:0000313" key="4">
    <source>
        <dbReference type="EMBL" id="AXC09994.1"/>
    </source>
</evidence>
<dbReference type="GO" id="GO:0008171">
    <property type="term" value="F:O-methyltransferase activity"/>
    <property type="evidence" value="ECO:0007669"/>
    <property type="project" value="InterPro"/>
</dbReference>
<keyword evidence="1 4" id="KW-0489">Methyltransferase</keyword>
<name>A0A2Z5FU23_9BACT</name>
<dbReference type="OrthoDB" id="9799672at2"/>
<gene>
    <name evidence="4" type="ORF">ACPOL_0623</name>
</gene>
<evidence type="ECO:0000256" key="1">
    <source>
        <dbReference type="ARBA" id="ARBA00022603"/>
    </source>
</evidence>
<dbReference type="PANTHER" id="PTHR43167:SF1">
    <property type="entry name" value="PUTATIVE (AFU_ORTHOLOGUE AFUA_6G01830)-RELATED"/>
    <property type="match status" value="1"/>
</dbReference>
<dbReference type="InterPro" id="IPR002935">
    <property type="entry name" value="SAM_O-MeTrfase"/>
</dbReference>
<proteinExistence type="predicted"/>
<protein>
    <submittedName>
        <fullName evidence="4">O-methyltransferase</fullName>
    </submittedName>
</protein>